<keyword evidence="1" id="KW-0472">Membrane</keyword>
<gene>
    <name evidence="2" type="ORF">GRX01_14930</name>
</gene>
<keyword evidence="1" id="KW-0812">Transmembrane</keyword>
<dbReference type="Proteomes" id="UP000437065">
    <property type="component" value="Unassembled WGS sequence"/>
</dbReference>
<proteinExistence type="predicted"/>
<keyword evidence="3" id="KW-1185">Reference proteome</keyword>
<keyword evidence="1" id="KW-1133">Transmembrane helix</keyword>
<dbReference type="AlphaFoldDB" id="A0A6B0SYM5"/>
<evidence type="ECO:0008006" key="4">
    <source>
        <dbReference type="Google" id="ProtNLM"/>
    </source>
</evidence>
<protein>
    <recommendedName>
        <fullName evidence="4">DUF2238 domain-containing protein</fullName>
    </recommendedName>
</protein>
<evidence type="ECO:0000256" key="1">
    <source>
        <dbReference type="SAM" id="Phobius"/>
    </source>
</evidence>
<feature type="transmembrane region" description="Helical" evidence="1">
    <location>
        <begin position="136"/>
        <end position="155"/>
    </location>
</feature>
<sequence length="224" mass="23996">MRVRDVLGVSAERQRQATRVMQVLMVMFLGIGIERGSTGLIVNGLVALGVTFLPAALEREYDLPMDAGLTLWITTAVFLHALGVAGVPGVTGNLYAEASPIPFWDHITHALSASVVAAVGYTVARAVDEHTESVYLPSRFMFVFILTFVAAFGVAWEVLEFAIGGIAAAVGSGSVLTQYGLEDTIYDLVFDLVGAVIVAVWGTAHLTDVAGAVTERIDRRRETR</sequence>
<accession>A0A6B0SYM5</accession>
<feature type="transmembrane region" description="Helical" evidence="1">
    <location>
        <begin position="161"/>
        <end position="181"/>
    </location>
</feature>
<feature type="transmembrane region" description="Helical" evidence="1">
    <location>
        <begin position="69"/>
        <end position="87"/>
    </location>
</feature>
<feature type="transmembrane region" description="Helical" evidence="1">
    <location>
        <begin position="39"/>
        <end position="57"/>
    </location>
</feature>
<feature type="transmembrane region" description="Helical" evidence="1">
    <location>
        <begin position="107"/>
        <end position="124"/>
    </location>
</feature>
<dbReference type="EMBL" id="WUUS01000010">
    <property type="protein sequence ID" value="MXR42626.1"/>
    <property type="molecule type" value="Genomic_DNA"/>
</dbReference>
<feature type="transmembrane region" description="Helical" evidence="1">
    <location>
        <begin position="188"/>
        <end position="206"/>
    </location>
</feature>
<name>A0A6B0SYM5_9EURY</name>
<evidence type="ECO:0000313" key="2">
    <source>
        <dbReference type="EMBL" id="MXR42626.1"/>
    </source>
</evidence>
<reference evidence="2 3" key="1">
    <citation type="submission" date="2019-12" db="EMBL/GenBank/DDBJ databases">
        <title>Isolation and characterization of three novel carbon monoxide-oxidizing members of Halobacteria from salione crusts and soils.</title>
        <authorList>
            <person name="Myers M.R."/>
            <person name="King G.M."/>
        </authorList>
    </citation>
    <scope>NUCLEOTIDE SEQUENCE [LARGE SCALE GENOMIC DNA]</scope>
    <source>
        <strain evidence="2 3">WSA2</strain>
    </source>
</reference>
<dbReference type="InterPro" id="IPR014509">
    <property type="entry name" value="YjdF-like"/>
</dbReference>
<evidence type="ECO:0000313" key="3">
    <source>
        <dbReference type="Proteomes" id="UP000437065"/>
    </source>
</evidence>
<dbReference type="RefSeq" id="WP_321168142.1">
    <property type="nucleotide sequence ID" value="NZ_WUUS01000010.1"/>
</dbReference>
<comment type="caution">
    <text evidence="2">The sequence shown here is derived from an EMBL/GenBank/DDBJ whole genome shotgun (WGS) entry which is preliminary data.</text>
</comment>
<dbReference type="Pfam" id="PF09997">
    <property type="entry name" value="DUF2238"/>
    <property type="match status" value="1"/>
</dbReference>
<organism evidence="2 3">
    <name type="scientific">Halobaculum saliterrae</name>
    <dbReference type="NCBI Taxonomy" id="2073113"/>
    <lineage>
        <taxon>Archaea</taxon>
        <taxon>Methanobacteriati</taxon>
        <taxon>Methanobacteriota</taxon>
        <taxon>Stenosarchaea group</taxon>
        <taxon>Halobacteria</taxon>
        <taxon>Halobacteriales</taxon>
        <taxon>Haloferacaceae</taxon>
        <taxon>Halobaculum</taxon>
    </lineage>
</organism>